<name>A0ABS2FQP3_9FIRM</name>
<keyword evidence="2" id="KW-1185">Reference proteome</keyword>
<accession>A0ABS2FQP3</accession>
<dbReference type="RefSeq" id="WP_204801451.1">
    <property type="nucleotide sequence ID" value="NZ_JACSNX010000001.1"/>
</dbReference>
<comment type="caution">
    <text evidence="1">The sequence shown here is derived from an EMBL/GenBank/DDBJ whole genome shotgun (WGS) entry which is preliminary data.</text>
</comment>
<reference evidence="1 2" key="1">
    <citation type="journal article" date="2021" name="Sci. Rep.">
        <title>The distribution of antibiotic resistance genes in chicken gut microbiota commensals.</title>
        <authorList>
            <person name="Juricova H."/>
            <person name="Matiasovicova J."/>
            <person name="Kubasova T."/>
            <person name="Cejkova D."/>
            <person name="Rychlik I."/>
        </authorList>
    </citation>
    <scope>NUCLEOTIDE SEQUENCE [LARGE SCALE GENOMIC DNA]</scope>
    <source>
        <strain evidence="1 2">An411</strain>
    </source>
</reference>
<dbReference type="Proteomes" id="UP000719500">
    <property type="component" value="Unassembled WGS sequence"/>
</dbReference>
<evidence type="ECO:0000313" key="2">
    <source>
        <dbReference type="Proteomes" id="UP000719500"/>
    </source>
</evidence>
<organism evidence="1 2">
    <name type="scientific">Oscillibacter valericigenes</name>
    <dbReference type="NCBI Taxonomy" id="351091"/>
    <lineage>
        <taxon>Bacteria</taxon>
        <taxon>Bacillati</taxon>
        <taxon>Bacillota</taxon>
        <taxon>Clostridia</taxon>
        <taxon>Eubacteriales</taxon>
        <taxon>Oscillospiraceae</taxon>
        <taxon>Oscillibacter</taxon>
    </lineage>
</organism>
<proteinExistence type="predicted"/>
<gene>
    <name evidence="1" type="ORF">H9X91_00520</name>
</gene>
<dbReference type="EMBL" id="JACSNX010000001">
    <property type="protein sequence ID" value="MBM6849919.1"/>
    <property type="molecule type" value="Genomic_DNA"/>
</dbReference>
<protein>
    <submittedName>
        <fullName evidence="1">Uncharacterized protein</fullName>
    </submittedName>
</protein>
<sequence length="185" mass="21402">MDEEILLAVEQIGGRLSRDCYCDLCCLVETAIPHLPGTFSMEALYAEARAESGKEKDTLAKSLSRAAEDIWAYGDREALRQLFRRMPREKPAPKDLVRALAMSVWRKRKAQDRPPVRYQLLESLYPRRFGIRGESWDPARQLVVLLYSRDRAEVEQLVQALNRDQVPLQEAQERFLCGEDLYTRS</sequence>
<evidence type="ECO:0000313" key="1">
    <source>
        <dbReference type="EMBL" id="MBM6849919.1"/>
    </source>
</evidence>